<feature type="domain" description="Transglycosylase SLT" evidence="4">
    <location>
        <begin position="516"/>
        <end position="620"/>
    </location>
</feature>
<dbReference type="InterPro" id="IPR012289">
    <property type="entry name" value="Lytic_TGlycosylase_superhlx_L"/>
</dbReference>
<dbReference type="Pfam" id="PF01464">
    <property type="entry name" value="SLT"/>
    <property type="match status" value="1"/>
</dbReference>
<organism evidence="6 7">
    <name type="scientific">Corticimicrobacter populi</name>
    <dbReference type="NCBI Taxonomy" id="2175229"/>
    <lineage>
        <taxon>Bacteria</taxon>
        <taxon>Pseudomonadati</taxon>
        <taxon>Pseudomonadota</taxon>
        <taxon>Betaproteobacteria</taxon>
        <taxon>Burkholderiales</taxon>
        <taxon>Alcaligenaceae</taxon>
        <taxon>Corticimicrobacter</taxon>
    </lineage>
</organism>
<evidence type="ECO:0000256" key="3">
    <source>
        <dbReference type="SAM" id="SignalP"/>
    </source>
</evidence>
<sequence>MEFGAKTRRYQKSAVPGMPRRAMALAAHLVAGLGLACSVQAQQLASLDPTLAPMSTAVPAAQISEAVIQAREAYDRKQQAKLDTALQAAQGDPLQIYVEYWWLRSRLAQRAPLPEEQASEFLKRYPGTFLADRILRDWVLAEVRLGNYSKALQLDVHQVNDAQVQCARIEAAQATGQAVNASEALAAHRPGNACWSMMNRLVSAGIVQNAHLTTLLRDAIEVNELPQARRYARYLFDAERLKTYDAILKEPMQWLALQPRPAASALDRELVLIALARLARKDRDVGDTYLRDQWAAHLPKTDLAWLRSQFALIAALNLDPRAHDWYREAGLEARIAPYNQAWRVRAALRQPTIDWGWVMGAIDAMPADEREADNWIYWRARGQAAQGQTQAAQAAYARIADRFGFYGQLAAEELGRTIAPPQRAAPVSPQELAEAQSHPGLRRAVSLFHQGWRREAVPEWNFSLRGMNDRQLLAAAEYARQEGIYDRVVNTSELTQGQFDFNQRYIAPFEGRVTAQARQIDLDPAWVYGLIRQESRFVSNARSTVGASGLMQLMPATARWVARKIGMSDFHPSKVNDFDVNTLLGTNYLNMVLTDLGGSQVLASAGYNAGPGRSVRWRASLTHRVEGAIFAETIPFTETRDYVQKVLSNAVYYAALFSGQPQSLKTRLGYIEPSTQTTVALP</sequence>
<dbReference type="GO" id="GO:0042597">
    <property type="term" value="C:periplasmic space"/>
    <property type="evidence" value="ECO:0007669"/>
    <property type="project" value="InterPro"/>
</dbReference>
<dbReference type="Gene3D" id="1.25.20.10">
    <property type="entry name" value="Bacterial muramidases"/>
    <property type="match status" value="1"/>
</dbReference>
<feature type="signal peptide" evidence="3">
    <location>
        <begin position="1"/>
        <end position="41"/>
    </location>
</feature>
<evidence type="ECO:0000313" key="7">
    <source>
        <dbReference type="Proteomes" id="UP000245212"/>
    </source>
</evidence>
<dbReference type="InterPro" id="IPR008258">
    <property type="entry name" value="Transglycosylase_SLT_dom_1"/>
</dbReference>
<gene>
    <name evidence="6" type="ORF">DD235_16270</name>
</gene>
<dbReference type="Gene3D" id="1.10.1240.20">
    <property type="entry name" value="Lytic transglycosylase, superhelical linker domain"/>
    <property type="match status" value="1"/>
</dbReference>
<dbReference type="PANTHER" id="PTHR37423:SF5">
    <property type="entry name" value="SOLUBLE LYTIC MUREIN TRANSGLYCOSYLASE"/>
    <property type="match status" value="1"/>
</dbReference>
<dbReference type="RefSeq" id="WP_109063169.1">
    <property type="nucleotide sequence ID" value="NZ_QETA01000009.1"/>
</dbReference>
<comment type="caution">
    <text evidence="6">The sequence shown here is derived from an EMBL/GenBank/DDBJ whole genome shotgun (WGS) entry which is preliminary data.</text>
</comment>
<dbReference type="Gene3D" id="1.10.530.10">
    <property type="match status" value="1"/>
</dbReference>
<name>A0A2V1JTD2_9BURK</name>
<dbReference type="SUPFAM" id="SSF53955">
    <property type="entry name" value="Lysozyme-like"/>
    <property type="match status" value="1"/>
</dbReference>
<evidence type="ECO:0000313" key="6">
    <source>
        <dbReference type="EMBL" id="PWF21075.1"/>
    </source>
</evidence>
<keyword evidence="7" id="KW-1185">Reference proteome</keyword>
<dbReference type="GO" id="GO:0004553">
    <property type="term" value="F:hydrolase activity, hydrolyzing O-glycosyl compounds"/>
    <property type="evidence" value="ECO:0007669"/>
    <property type="project" value="InterPro"/>
</dbReference>
<reference evidence="7" key="1">
    <citation type="submission" date="2018-05" db="EMBL/GenBank/DDBJ databases">
        <authorList>
            <person name="Li Y."/>
        </authorList>
    </citation>
    <scope>NUCLEOTIDE SEQUENCE [LARGE SCALE GENOMIC DNA]</scope>
    <source>
        <strain evidence="7">3d-2-2</strain>
    </source>
</reference>
<feature type="chain" id="PRO_5015960792" evidence="3">
    <location>
        <begin position="42"/>
        <end position="682"/>
    </location>
</feature>
<dbReference type="Proteomes" id="UP000245212">
    <property type="component" value="Unassembled WGS sequence"/>
</dbReference>
<dbReference type="EMBL" id="QETA01000009">
    <property type="protein sequence ID" value="PWF21075.1"/>
    <property type="molecule type" value="Genomic_DNA"/>
</dbReference>
<evidence type="ECO:0000256" key="1">
    <source>
        <dbReference type="ARBA" id="ARBA00007734"/>
    </source>
</evidence>
<evidence type="ECO:0000259" key="4">
    <source>
        <dbReference type="Pfam" id="PF01464"/>
    </source>
</evidence>
<proteinExistence type="inferred from homology"/>
<dbReference type="SUPFAM" id="SSF48435">
    <property type="entry name" value="Bacterial muramidases"/>
    <property type="match status" value="1"/>
</dbReference>
<dbReference type="CDD" id="cd13401">
    <property type="entry name" value="Slt70-like"/>
    <property type="match status" value="1"/>
</dbReference>
<dbReference type="InterPro" id="IPR008939">
    <property type="entry name" value="Lytic_TGlycosylase_superhlx_U"/>
</dbReference>
<feature type="domain" description="Lytic transglycosylase superhelical linker" evidence="5">
    <location>
        <begin position="436"/>
        <end position="492"/>
    </location>
</feature>
<keyword evidence="2 3" id="KW-0732">Signal</keyword>
<dbReference type="Pfam" id="PF14718">
    <property type="entry name" value="SLT_L"/>
    <property type="match status" value="1"/>
</dbReference>
<dbReference type="PANTHER" id="PTHR37423">
    <property type="entry name" value="SOLUBLE LYTIC MUREIN TRANSGLYCOSYLASE-RELATED"/>
    <property type="match status" value="1"/>
</dbReference>
<evidence type="ECO:0000259" key="5">
    <source>
        <dbReference type="Pfam" id="PF14718"/>
    </source>
</evidence>
<accession>A0A2V1JTD2</accession>
<evidence type="ECO:0000256" key="2">
    <source>
        <dbReference type="ARBA" id="ARBA00022729"/>
    </source>
</evidence>
<dbReference type="InterPro" id="IPR037061">
    <property type="entry name" value="Lytic_TGlycoase_superhlx_L_sf"/>
</dbReference>
<dbReference type="InterPro" id="IPR023346">
    <property type="entry name" value="Lysozyme-like_dom_sf"/>
</dbReference>
<dbReference type="AlphaFoldDB" id="A0A2V1JTD2"/>
<protein>
    <submittedName>
        <fullName evidence="6">Lytic transglycosylase</fullName>
    </submittedName>
</protein>
<comment type="similarity">
    <text evidence="1">Belongs to the transglycosylase Slt family.</text>
</comment>